<accession>C5L0J1</accession>
<dbReference type="PROSITE" id="PS51257">
    <property type="entry name" value="PROKAR_LIPOPROTEIN"/>
    <property type="match status" value="1"/>
</dbReference>
<feature type="chain" id="PRO_5002954189" evidence="1">
    <location>
        <begin position="19"/>
        <end position="60"/>
    </location>
</feature>
<keyword evidence="1" id="KW-0732">Signal</keyword>
<dbReference type="AlphaFoldDB" id="C5L0J1"/>
<protein>
    <submittedName>
        <fullName evidence="2">Uncharacterized protein</fullName>
    </submittedName>
</protein>
<sequence length="60" mass="6152">MFFRTAVVAFLSLAYVSASSCGPNACIGFAFTGGFRCNLETGKCGSGLFGLVPTDVDCAC</sequence>
<feature type="signal peptide" evidence="1">
    <location>
        <begin position="1"/>
        <end position="18"/>
    </location>
</feature>
<dbReference type="EMBL" id="GG678044">
    <property type="protein sequence ID" value="EER09739.1"/>
    <property type="molecule type" value="Genomic_DNA"/>
</dbReference>
<keyword evidence="3" id="KW-1185">Reference proteome</keyword>
<dbReference type="Proteomes" id="UP000007800">
    <property type="component" value="Unassembled WGS sequence"/>
</dbReference>
<dbReference type="GeneID" id="9052674"/>
<name>C5L0J1_PERM5</name>
<dbReference type="RefSeq" id="XP_002777944.1">
    <property type="nucleotide sequence ID" value="XM_002777898.1"/>
</dbReference>
<dbReference type="InParanoid" id="C5L0J1"/>
<gene>
    <name evidence="2" type="ORF">Pmar_PMAR020033</name>
</gene>
<evidence type="ECO:0000313" key="3">
    <source>
        <dbReference type="Proteomes" id="UP000007800"/>
    </source>
</evidence>
<evidence type="ECO:0000313" key="2">
    <source>
        <dbReference type="EMBL" id="EER09739.1"/>
    </source>
</evidence>
<reference evidence="2 3" key="1">
    <citation type="submission" date="2008-07" db="EMBL/GenBank/DDBJ databases">
        <authorList>
            <person name="El-Sayed N."/>
            <person name="Caler E."/>
            <person name="Inman J."/>
            <person name="Amedeo P."/>
            <person name="Hass B."/>
            <person name="Wortman J."/>
        </authorList>
    </citation>
    <scope>NUCLEOTIDE SEQUENCE [LARGE SCALE GENOMIC DNA]</scope>
    <source>
        <strain evidence="3">ATCC 50983 / TXsc</strain>
    </source>
</reference>
<organism evidence="3">
    <name type="scientific">Perkinsus marinus (strain ATCC 50983 / TXsc)</name>
    <dbReference type="NCBI Taxonomy" id="423536"/>
    <lineage>
        <taxon>Eukaryota</taxon>
        <taxon>Sar</taxon>
        <taxon>Alveolata</taxon>
        <taxon>Perkinsozoa</taxon>
        <taxon>Perkinsea</taxon>
        <taxon>Perkinsida</taxon>
        <taxon>Perkinsidae</taxon>
        <taxon>Perkinsus</taxon>
    </lineage>
</organism>
<evidence type="ECO:0000256" key="1">
    <source>
        <dbReference type="SAM" id="SignalP"/>
    </source>
</evidence>
<proteinExistence type="predicted"/>